<feature type="region of interest" description="Disordered" evidence="7">
    <location>
        <begin position="189"/>
        <end position="211"/>
    </location>
</feature>
<keyword evidence="10" id="KW-0614">Plasmid</keyword>
<dbReference type="InterPro" id="IPR022398">
    <property type="entry name" value="Peptidase_S8_His-AS"/>
</dbReference>
<dbReference type="Proteomes" id="UP000263013">
    <property type="component" value="Plasmid pMtWR-220"/>
</dbReference>
<evidence type="ECO:0000256" key="7">
    <source>
        <dbReference type="SAM" id="MobiDB-lite"/>
    </source>
</evidence>
<dbReference type="PANTHER" id="PTHR43806">
    <property type="entry name" value="PEPTIDASE S8"/>
    <property type="match status" value="1"/>
</dbReference>
<evidence type="ECO:0000313" key="10">
    <source>
        <dbReference type="EMBL" id="AWR88045.1"/>
    </source>
</evidence>
<protein>
    <submittedName>
        <fullName evidence="10">Peptidase S8 and S53 subtilisin kexin sedolisin</fullName>
    </submittedName>
</protein>
<dbReference type="PROSITE" id="PS51257">
    <property type="entry name" value="PROKAR_LIPOPROTEIN"/>
    <property type="match status" value="1"/>
</dbReference>
<feature type="active site" description="Charge relay system" evidence="5">
    <location>
        <position position="210"/>
    </location>
</feature>
<accession>A0A808U6E2</accession>
<keyword evidence="4 5" id="KW-0720">Serine protease</keyword>
<feature type="domain" description="Peptidase S8/S53" evidence="9">
    <location>
        <begin position="157"/>
        <end position="433"/>
    </location>
</feature>
<dbReference type="Pfam" id="PF00082">
    <property type="entry name" value="Peptidase_S8"/>
    <property type="match status" value="1"/>
</dbReference>
<proteinExistence type="inferred from homology"/>
<dbReference type="PROSITE" id="PS51892">
    <property type="entry name" value="SUBTILASE"/>
    <property type="match status" value="1"/>
</dbReference>
<evidence type="ECO:0000256" key="8">
    <source>
        <dbReference type="SAM" id="SignalP"/>
    </source>
</evidence>
<dbReference type="InterPro" id="IPR034176">
    <property type="entry name" value="Peptidases_S8_13"/>
</dbReference>
<keyword evidence="11" id="KW-1185">Reference proteome</keyword>
<dbReference type="PANTHER" id="PTHR43806:SF11">
    <property type="entry name" value="CEREVISIN-RELATED"/>
    <property type="match status" value="1"/>
</dbReference>
<dbReference type="PROSITE" id="PS00136">
    <property type="entry name" value="SUBTILASE_ASP"/>
    <property type="match status" value="1"/>
</dbReference>
<dbReference type="CDD" id="cd07496">
    <property type="entry name" value="Peptidases_S8_13"/>
    <property type="match status" value="1"/>
</dbReference>
<dbReference type="InterPro" id="IPR023827">
    <property type="entry name" value="Peptidase_S8_Asp-AS"/>
</dbReference>
<organism evidence="10 11">
    <name type="scientific">Meiothermus taiwanensis WR-220</name>
    <dbReference type="NCBI Taxonomy" id="1339250"/>
    <lineage>
        <taxon>Bacteria</taxon>
        <taxon>Thermotogati</taxon>
        <taxon>Deinococcota</taxon>
        <taxon>Deinococci</taxon>
        <taxon>Thermales</taxon>
        <taxon>Thermaceae</taxon>
        <taxon>Meiothermus</taxon>
    </lineage>
</organism>
<dbReference type="PRINTS" id="PR00723">
    <property type="entry name" value="SUBTILISIN"/>
</dbReference>
<evidence type="ECO:0000313" key="11">
    <source>
        <dbReference type="Proteomes" id="UP000263013"/>
    </source>
</evidence>
<dbReference type="InterPro" id="IPR015500">
    <property type="entry name" value="Peptidase_S8_subtilisin-rel"/>
</dbReference>
<dbReference type="RefSeq" id="WP_051349857.1">
    <property type="nucleotide sequence ID" value="NZ_CP021131.1"/>
</dbReference>
<dbReference type="PROSITE" id="PS00137">
    <property type="entry name" value="SUBTILASE_HIS"/>
    <property type="match status" value="1"/>
</dbReference>
<keyword evidence="3 5" id="KW-0378">Hydrolase</keyword>
<feature type="active site" description="Charge relay system" evidence="5">
    <location>
        <position position="163"/>
    </location>
</feature>
<dbReference type="InterPro" id="IPR036852">
    <property type="entry name" value="Peptidase_S8/S53_dom_sf"/>
</dbReference>
<keyword evidence="8" id="KW-0732">Signal</keyword>
<dbReference type="InterPro" id="IPR050131">
    <property type="entry name" value="Peptidase_S8_subtilisin-like"/>
</dbReference>
<dbReference type="PROSITE" id="PS00138">
    <property type="entry name" value="SUBTILASE_SER"/>
    <property type="match status" value="1"/>
</dbReference>
<evidence type="ECO:0000259" key="9">
    <source>
        <dbReference type="Pfam" id="PF00082"/>
    </source>
</evidence>
<evidence type="ECO:0000256" key="6">
    <source>
        <dbReference type="RuleBase" id="RU003355"/>
    </source>
</evidence>
<evidence type="ECO:0000256" key="2">
    <source>
        <dbReference type="ARBA" id="ARBA00022670"/>
    </source>
</evidence>
<dbReference type="EMBL" id="CP021131">
    <property type="protein sequence ID" value="AWR88045.1"/>
    <property type="molecule type" value="Genomic_DNA"/>
</dbReference>
<feature type="active site" description="Charge relay system" evidence="5">
    <location>
        <position position="388"/>
    </location>
</feature>
<comment type="similarity">
    <text evidence="1 5 6">Belongs to the peptidase S8 family.</text>
</comment>
<keyword evidence="2 5" id="KW-0645">Protease</keyword>
<evidence type="ECO:0000256" key="4">
    <source>
        <dbReference type="ARBA" id="ARBA00022825"/>
    </source>
</evidence>
<geneLocation type="plasmid" evidence="10 11">
    <name>pMtWR-220</name>
</geneLocation>
<dbReference type="Gene3D" id="3.40.50.200">
    <property type="entry name" value="Peptidase S8/S53 domain"/>
    <property type="match status" value="1"/>
</dbReference>
<feature type="chain" id="PRO_5047396132" evidence="8">
    <location>
        <begin position="27"/>
        <end position="453"/>
    </location>
</feature>
<name>A0A808U6E2_9DEIN</name>
<feature type="signal peptide" evidence="8">
    <location>
        <begin position="1"/>
        <end position="26"/>
    </location>
</feature>
<evidence type="ECO:0000256" key="3">
    <source>
        <dbReference type="ARBA" id="ARBA00022801"/>
    </source>
</evidence>
<gene>
    <name evidence="10" type="ORF">Mtai_v1c28210</name>
</gene>
<dbReference type="InterPro" id="IPR023828">
    <property type="entry name" value="Peptidase_S8_Ser-AS"/>
</dbReference>
<sequence>MLRTLPLLIALVLGLAACTPPAPPPAAEPPLAPGACPSAASLQAPPSFAPGEIIVRFRPGVSLQSLQGLSVAGVELQQVRPLGQAFLYRAPLDPAQTLAALRILRARSEIAYAHPNYLLSAQAVTPNDTLYPSQRWHYQALRLPEAWEIERGYTHPVTVAVVDSGIVAAHPDLADKLLPGYDFYSDACTSGDGDGRDPNPEDTGPNTTYHGSHVSGLIAAATNNGQGVAGVSWGARILPLRALSGARGTLSDVIDALRWAAGLGVTGVPPNRNPAQVINLSLGVEMPCNELPALQEALQEVNSRGVIVVVAAGNYNAEASTLSPASCPGVIVVGATEASGRRAYYSNYGTRVDLMAPGGDDRQQQWVVSTLGRDQYGRYQYGGMVGTSMAAPQVAGVVALMKSKRYSLTREEVLSILKATARPLTAEECNRPSGAECGAGLVDARAALERLGP</sequence>
<evidence type="ECO:0000256" key="1">
    <source>
        <dbReference type="ARBA" id="ARBA00011073"/>
    </source>
</evidence>
<dbReference type="SUPFAM" id="SSF52743">
    <property type="entry name" value="Subtilisin-like"/>
    <property type="match status" value="1"/>
</dbReference>
<evidence type="ECO:0000256" key="5">
    <source>
        <dbReference type="PROSITE-ProRule" id="PRU01240"/>
    </source>
</evidence>
<dbReference type="InterPro" id="IPR000209">
    <property type="entry name" value="Peptidase_S8/S53_dom"/>
</dbReference>
<reference evidence="10 11" key="1">
    <citation type="submission" date="2017-05" db="EMBL/GenBank/DDBJ databases">
        <title>Complete genome sequence of Meiothermus taiwanensis WR-220.</title>
        <authorList>
            <person name="Wu W.-L."/>
            <person name="Lo W.-S."/>
            <person name="Kuo C.-H."/>
            <person name="Wu S.-H."/>
        </authorList>
    </citation>
    <scope>NUCLEOTIDE SEQUENCE [LARGE SCALE GENOMIC DNA]</scope>
    <source>
        <strain evidence="10 11">WR-220</strain>
        <plasmid evidence="10 11">pMtWR-220</plasmid>
    </source>
</reference>